<feature type="compositionally biased region" description="Low complexity" evidence="1">
    <location>
        <begin position="561"/>
        <end position="571"/>
    </location>
</feature>
<feature type="region of interest" description="Disordered" evidence="1">
    <location>
        <begin position="644"/>
        <end position="689"/>
    </location>
</feature>
<evidence type="ECO:0000256" key="1">
    <source>
        <dbReference type="SAM" id="MobiDB-lite"/>
    </source>
</evidence>
<dbReference type="AlphaFoldDB" id="A0A5E4NGB7"/>
<dbReference type="GO" id="GO:0005634">
    <property type="term" value="C:nucleus"/>
    <property type="evidence" value="ECO:0007669"/>
    <property type="project" value="TreeGrafter"/>
</dbReference>
<dbReference type="InterPro" id="IPR025451">
    <property type="entry name" value="DUF4211"/>
</dbReference>
<organism evidence="3 4">
    <name type="scientific">Cinara cedri</name>
    <dbReference type="NCBI Taxonomy" id="506608"/>
    <lineage>
        <taxon>Eukaryota</taxon>
        <taxon>Metazoa</taxon>
        <taxon>Ecdysozoa</taxon>
        <taxon>Arthropoda</taxon>
        <taxon>Hexapoda</taxon>
        <taxon>Insecta</taxon>
        <taxon>Pterygota</taxon>
        <taxon>Neoptera</taxon>
        <taxon>Paraneoptera</taxon>
        <taxon>Hemiptera</taxon>
        <taxon>Sternorrhyncha</taxon>
        <taxon>Aphidomorpha</taxon>
        <taxon>Aphidoidea</taxon>
        <taxon>Aphididae</taxon>
        <taxon>Lachninae</taxon>
        <taxon>Cinara</taxon>
    </lineage>
</organism>
<feature type="compositionally biased region" description="Basic and acidic residues" evidence="1">
    <location>
        <begin position="533"/>
        <end position="542"/>
    </location>
</feature>
<evidence type="ECO:0000313" key="3">
    <source>
        <dbReference type="EMBL" id="VVC43818.1"/>
    </source>
</evidence>
<evidence type="ECO:0000313" key="4">
    <source>
        <dbReference type="Proteomes" id="UP000325440"/>
    </source>
</evidence>
<keyword evidence="4" id="KW-1185">Reference proteome</keyword>
<protein>
    <recommendedName>
        <fullName evidence="2">DUF4211 domain-containing protein</fullName>
    </recommendedName>
</protein>
<feature type="domain" description="DUF4211" evidence="2">
    <location>
        <begin position="904"/>
        <end position="1047"/>
    </location>
</feature>
<evidence type="ECO:0000259" key="2">
    <source>
        <dbReference type="Pfam" id="PF13926"/>
    </source>
</evidence>
<feature type="compositionally biased region" description="Low complexity" evidence="1">
    <location>
        <begin position="759"/>
        <end position="771"/>
    </location>
</feature>
<dbReference type="Proteomes" id="UP000325440">
    <property type="component" value="Unassembled WGS sequence"/>
</dbReference>
<feature type="region of interest" description="Disordered" evidence="1">
    <location>
        <begin position="528"/>
        <end position="604"/>
    </location>
</feature>
<accession>A0A5E4NGB7</accession>
<name>A0A5E4NGB7_9HEMI</name>
<proteinExistence type="predicted"/>
<gene>
    <name evidence="3" type="ORF">CINCED_3A000178</name>
</gene>
<dbReference type="PANTHER" id="PTHR14689:SF0">
    <property type="entry name" value="COILED-COIL DOMAIN-CONTAINING PROTEIN 82"/>
    <property type="match status" value="1"/>
</dbReference>
<feature type="compositionally biased region" description="Polar residues" evidence="1">
    <location>
        <begin position="746"/>
        <end position="757"/>
    </location>
</feature>
<feature type="region of interest" description="Disordered" evidence="1">
    <location>
        <begin position="705"/>
        <end position="771"/>
    </location>
</feature>
<reference evidence="3 4" key="1">
    <citation type="submission" date="2019-08" db="EMBL/GenBank/DDBJ databases">
        <authorList>
            <person name="Alioto T."/>
            <person name="Alioto T."/>
            <person name="Gomez Garrido J."/>
        </authorList>
    </citation>
    <scope>NUCLEOTIDE SEQUENCE [LARGE SCALE GENOMIC DNA]</scope>
</reference>
<feature type="compositionally biased region" description="Basic residues" evidence="1">
    <location>
        <begin position="650"/>
        <end position="663"/>
    </location>
</feature>
<dbReference type="EMBL" id="CABPRJ010002373">
    <property type="protein sequence ID" value="VVC43818.1"/>
    <property type="molecule type" value="Genomic_DNA"/>
</dbReference>
<dbReference type="Pfam" id="PF13926">
    <property type="entry name" value="DUF4211"/>
    <property type="match status" value="1"/>
</dbReference>
<dbReference type="PANTHER" id="PTHR14689">
    <property type="entry name" value="PHORBOL-ESTER_DAG-TYPE DOMAIN-CONTAINING PROTEIN"/>
    <property type="match status" value="1"/>
</dbReference>
<dbReference type="OrthoDB" id="21499at2759"/>
<sequence length="1153" mass="129677">MESIGRRSTATSTNVTSAVVGLLLSPSRPSVTTVTSNTKTAGLCHVANSRVPLQHPGNGNVISHEQYAPIFQEHGGQLIASPAVPAVSTSPIIMPPSNIATVGMELSPFGILPHERVVPQHAHHRQPRKFPVCPQFTKTPMDTDYEPRTTSQPVGYLSVITRTTNSVTMDNMATNNNYYQTQPLPLPLQTKTSDNHDRQYYHFENAVPANQTPQHQLDNILLMGAPVQRGDPMHIVKNLQSMQTDIDCYGVKKMIEQQPRIISTDIGKSIGPPTLLNNISGKRIIENQQLPKSVMINSSYNGQYFRRQPPPAHIYPHHGQTNLQQNIMIGNTYLDVHRHPNWNLDHQKPHTTSTTSCFTGNSSPGVFHQSILQQSQPYNNTVSTFNIQPPVSTIPQLQQMPVPTHNNFIVSTVSPTYYVQTPSTVSPMTLVTTSSPSIFNRQHHNTEPQNPEFQDFTNNIQSTNYAVNENNRPPYTPHVVVPNIEEELSHLCDETMSTTNAIVKPLNVKPKQPSFIDSYIKFLNGDVGSVSKPEIENNEKSKKLMHPLSSSTPKPLPKPYIPISKPKIVVPANEQTSSRSNEEDNKKTTNTTTLDEDPRYFPLPKTSSAILDEKSAGSNHENSWSGDQEQDQWWMASSLEIKKKINVNNNKKKKNNSTQKKKTLNSNTAVKKQKTQHLQPPKRQLSHRLAKEKTQKLLSSLNGELDIEDDSSSNTDSDVDPAWIPDTEDNDVTKSSISGRQRHVNNNKYSKDQNSIGESLPTTSSLSNNNNDKFDDSTVVPFKSGTFVALHNEFLDNEQIQGDIPQHLWRVDGKSLLQKFQRCNDSDMFKSVSTYTGWGPPHYHMYRQVSVQFITKDKNATFIPNKSSTDIFVKLLCDNSNKFVQNNSKVNAKCPTDNQISKPKVDTLKSISSMNTNDQNKLLRANFDVYVQTLASQALDSNFLGEIYRENDEFFLSNVRAIEKVTQTWLEAMDALIRESAKKLPKVNNVRTIVARYPELEICSMGEISVNNIPLQCIVCGYEEFVGKYKKFNEVSLSGREYNSRTLKISTEIQSIQKLQCCSIQCSDKLTILHSLEHLKYNIYKECCKRITAANDDSSVEITTKDTQDTTAILNRLLADDEWIEKLFHIMSNTWSRAKKFVSNNQSNSGFSS</sequence>